<accession>A0A6J8A913</accession>
<dbReference type="OrthoDB" id="6160474at2759"/>
<dbReference type="InterPro" id="IPR003959">
    <property type="entry name" value="ATPase_AAA_core"/>
</dbReference>
<name>A0A6J8A913_MYTCO</name>
<dbReference type="Gene3D" id="3.40.50.300">
    <property type="entry name" value="P-loop containing nucleotide triphosphate hydrolases"/>
    <property type="match status" value="1"/>
</dbReference>
<dbReference type="GO" id="GO:0005524">
    <property type="term" value="F:ATP binding"/>
    <property type="evidence" value="ECO:0007669"/>
    <property type="project" value="InterPro"/>
</dbReference>
<evidence type="ECO:0000259" key="4">
    <source>
        <dbReference type="Pfam" id="PF20469"/>
    </source>
</evidence>
<dbReference type="AlphaFoldDB" id="A0A6J8A913"/>
<sequence>MIRSIALHNFVHFNEEQRLVFEDGTNFIIGGNSTGKTAVLELIRRCYSNNVNRSTTSVSDKNELAYAVCHFTIPEHYPPINISCMQQPKEILSCIFVKTSRNEKANEFEYYKVISANSNGSSFQTFIQRFFGRYGCSTEYFEENTQGCKEVTLEASLIEKVKDSGKKDEIHNFFNIITNNFEYTSEAVKTMNTLYNWLEKGYISILPMRSIGPLQWTRSDRYRRKNRDNIYKNACERAEILLHLLDNEKVDRKQEAKFSEHIVYPYKFSNLNGNISVSNSDTQDLPPKPLYKTPEGVLEAKQLTLILSHKEFSTISFEEPDRGMHPHMIKKMRDLILRQIIGKTVLIITHNPSLIDKWAMSRTFVSSKSILNETICHSIRKVPKEYVKLCECGKSEEMKNLLFSSRILFVEGKTDKIIVEAIFSLLIHDDKIQEDKRISTEQKHFLLATDIRELLGANNGNRMKKLCKQMKKEIYLLYDADMKRKINQSNEEEDVEYTFYWKNGALEQRFVDILDNCNDAKVIDAVTEIFRKKTEKDKESIEKYLDYQKELKKLKVTTRDTDTEIAENKETNASAELENNDKEKTELERKIRKVETTIKDIVKRFIPLAKFTEIEIIAAAMIHHSKEVEKFINFCAKKNLKRKHNETLIPDVANTSMQTLQSNEDELLVARSSPRDDNKCTHTGQTHEKTL</sequence>
<gene>
    <name evidence="5" type="ORF">MCOR_4603</name>
</gene>
<evidence type="ECO:0000259" key="3">
    <source>
        <dbReference type="Pfam" id="PF13304"/>
    </source>
</evidence>
<feature type="domain" description="OLD protein-like TOPRIM" evidence="4">
    <location>
        <begin position="402"/>
        <end position="481"/>
    </location>
</feature>
<dbReference type="Pfam" id="PF20469">
    <property type="entry name" value="OLD-like_TOPRIM"/>
    <property type="match status" value="1"/>
</dbReference>
<keyword evidence="1" id="KW-0175">Coiled coil</keyword>
<protein>
    <submittedName>
        <fullName evidence="5">Uncharacterized protein</fullName>
    </submittedName>
</protein>
<reference evidence="5 6" key="1">
    <citation type="submission" date="2020-06" db="EMBL/GenBank/DDBJ databases">
        <authorList>
            <person name="Li R."/>
            <person name="Bekaert M."/>
        </authorList>
    </citation>
    <scope>NUCLEOTIDE SEQUENCE [LARGE SCALE GENOMIC DNA]</scope>
    <source>
        <strain evidence="6">wild</strain>
    </source>
</reference>
<feature type="domain" description="ATPase AAA-type core" evidence="3">
    <location>
        <begin position="156"/>
        <end position="356"/>
    </location>
</feature>
<dbReference type="InterPro" id="IPR034139">
    <property type="entry name" value="TOPRIM_OLD"/>
</dbReference>
<proteinExistence type="predicted"/>
<dbReference type="Proteomes" id="UP000507470">
    <property type="component" value="Unassembled WGS sequence"/>
</dbReference>
<organism evidence="5 6">
    <name type="scientific">Mytilus coruscus</name>
    <name type="common">Sea mussel</name>
    <dbReference type="NCBI Taxonomy" id="42192"/>
    <lineage>
        <taxon>Eukaryota</taxon>
        <taxon>Metazoa</taxon>
        <taxon>Spiralia</taxon>
        <taxon>Lophotrochozoa</taxon>
        <taxon>Mollusca</taxon>
        <taxon>Bivalvia</taxon>
        <taxon>Autobranchia</taxon>
        <taxon>Pteriomorphia</taxon>
        <taxon>Mytilida</taxon>
        <taxon>Mytiloidea</taxon>
        <taxon>Mytilidae</taxon>
        <taxon>Mytilinae</taxon>
        <taxon>Mytilus</taxon>
    </lineage>
</organism>
<keyword evidence="6" id="KW-1185">Reference proteome</keyword>
<feature type="compositionally biased region" description="Basic and acidic residues" evidence="2">
    <location>
        <begin position="673"/>
        <end position="691"/>
    </location>
</feature>
<evidence type="ECO:0000313" key="6">
    <source>
        <dbReference type="Proteomes" id="UP000507470"/>
    </source>
</evidence>
<feature type="coiled-coil region" evidence="1">
    <location>
        <begin position="565"/>
        <end position="604"/>
    </location>
</feature>
<evidence type="ECO:0000256" key="2">
    <source>
        <dbReference type="SAM" id="MobiDB-lite"/>
    </source>
</evidence>
<feature type="region of interest" description="Disordered" evidence="2">
    <location>
        <begin position="670"/>
        <end position="691"/>
    </location>
</feature>
<evidence type="ECO:0000313" key="5">
    <source>
        <dbReference type="EMBL" id="CAC5363037.1"/>
    </source>
</evidence>
<dbReference type="PANTHER" id="PTHR43581">
    <property type="entry name" value="ATP/GTP PHOSPHATASE"/>
    <property type="match status" value="1"/>
</dbReference>
<dbReference type="GO" id="GO:0016887">
    <property type="term" value="F:ATP hydrolysis activity"/>
    <property type="evidence" value="ECO:0007669"/>
    <property type="project" value="InterPro"/>
</dbReference>
<dbReference type="Pfam" id="PF13304">
    <property type="entry name" value="AAA_21"/>
    <property type="match status" value="1"/>
</dbReference>
<dbReference type="InterPro" id="IPR051396">
    <property type="entry name" value="Bact_Antivir_Def_Nuclease"/>
</dbReference>
<dbReference type="SUPFAM" id="SSF52540">
    <property type="entry name" value="P-loop containing nucleoside triphosphate hydrolases"/>
    <property type="match status" value="1"/>
</dbReference>
<dbReference type="PANTHER" id="PTHR43581:SF4">
    <property type="entry name" value="ATP_GTP PHOSPHATASE"/>
    <property type="match status" value="1"/>
</dbReference>
<dbReference type="InterPro" id="IPR027417">
    <property type="entry name" value="P-loop_NTPase"/>
</dbReference>
<dbReference type="EMBL" id="CACVKT020000784">
    <property type="protein sequence ID" value="CAC5363037.1"/>
    <property type="molecule type" value="Genomic_DNA"/>
</dbReference>
<evidence type="ECO:0000256" key="1">
    <source>
        <dbReference type="SAM" id="Coils"/>
    </source>
</evidence>